<accession>A0A4Y3ITA2</accession>
<dbReference type="CDD" id="cd05466">
    <property type="entry name" value="PBP2_LTTR_substrate"/>
    <property type="match status" value="1"/>
</dbReference>
<dbReference type="EMBL" id="BJLH01000016">
    <property type="protein sequence ID" value="GEA62114.1"/>
    <property type="molecule type" value="Genomic_DNA"/>
</dbReference>
<comment type="similarity">
    <text evidence="1">Belongs to the LysR transcriptional regulatory family.</text>
</comment>
<sequence>MNFSLEQLNTFVAVYEQKSFSKAAVKLNKHRSTVGQVVVNLEDILMVTLFDRIGRSVEPTTEANLLYRYAKQAIEQVRSFNKLAISLSQGELEAINIGYCSFLPQLGIADIRMQLAKDFPNLSVNLFVKGKEEIKKGIESGELHFGLVNTYDSKAINSFHTTYLETLSLIPFACKGGELANTPPKMMLSKLKMSKQLVLQSLIDEGLGDKVILSPNFEAIDQLSVVIKLVQLGHGWSLLPRSVIYSEYVQQNLVPLEVDEVRKSLEIPISLWSPHSSQVVQIRGSIMTALENYIHHILEDFSL</sequence>
<dbReference type="AlphaFoldDB" id="A0A4Y3ITA2"/>
<dbReference type="InterPro" id="IPR036388">
    <property type="entry name" value="WH-like_DNA-bd_sf"/>
</dbReference>
<evidence type="ECO:0000313" key="6">
    <source>
        <dbReference type="EMBL" id="GEA62114.1"/>
    </source>
</evidence>
<evidence type="ECO:0000259" key="5">
    <source>
        <dbReference type="PROSITE" id="PS50931"/>
    </source>
</evidence>
<dbReference type="Pfam" id="PF00126">
    <property type="entry name" value="HTH_1"/>
    <property type="match status" value="1"/>
</dbReference>
<dbReference type="OrthoDB" id="196624at2"/>
<dbReference type="Gene3D" id="3.40.190.290">
    <property type="match status" value="1"/>
</dbReference>
<evidence type="ECO:0000256" key="3">
    <source>
        <dbReference type="ARBA" id="ARBA00023125"/>
    </source>
</evidence>
<name>A0A4Y3ITA2_9VIBR</name>
<proteinExistence type="inferred from homology"/>
<dbReference type="PANTHER" id="PTHR30126:SF91">
    <property type="entry name" value="LYSR FAMILY TRANSCRIPTIONAL REGULATOR"/>
    <property type="match status" value="1"/>
</dbReference>
<keyword evidence="2" id="KW-0805">Transcription regulation</keyword>
<dbReference type="RefSeq" id="WP_141272624.1">
    <property type="nucleotide sequence ID" value="NZ_BJLH01000016.1"/>
</dbReference>
<dbReference type="PROSITE" id="PS50931">
    <property type="entry name" value="HTH_LYSR"/>
    <property type="match status" value="1"/>
</dbReference>
<dbReference type="Gene3D" id="1.10.10.10">
    <property type="entry name" value="Winged helix-like DNA-binding domain superfamily/Winged helix DNA-binding domain"/>
    <property type="match status" value="1"/>
</dbReference>
<comment type="caution">
    <text evidence="6">The sequence shown here is derived from an EMBL/GenBank/DDBJ whole genome shotgun (WGS) entry which is preliminary data.</text>
</comment>
<dbReference type="InterPro" id="IPR005119">
    <property type="entry name" value="LysR_subst-bd"/>
</dbReference>
<feature type="domain" description="HTH lysR-type" evidence="5">
    <location>
        <begin position="1"/>
        <end position="60"/>
    </location>
</feature>
<dbReference type="Pfam" id="PF03466">
    <property type="entry name" value="LysR_substrate"/>
    <property type="match status" value="1"/>
</dbReference>
<protein>
    <submittedName>
        <fullName evidence="6">LysR family transcriptional regulator</fullName>
    </submittedName>
</protein>
<keyword evidence="7" id="KW-1185">Reference proteome</keyword>
<keyword evidence="4" id="KW-0804">Transcription</keyword>
<gene>
    <name evidence="6" type="ORF">VCO01S_33070</name>
</gene>
<keyword evidence="3" id="KW-0238">DNA-binding</keyword>
<dbReference type="InterPro" id="IPR036390">
    <property type="entry name" value="WH_DNA-bd_sf"/>
</dbReference>
<evidence type="ECO:0000256" key="1">
    <source>
        <dbReference type="ARBA" id="ARBA00009437"/>
    </source>
</evidence>
<dbReference type="Proteomes" id="UP000318242">
    <property type="component" value="Unassembled WGS sequence"/>
</dbReference>
<dbReference type="GO" id="GO:0000976">
    <property type="term" value="F:transcription cis-regulatory region binding"/>
    <property type="evidence" value="ECO:0007669"/>
    <property type="project" value="TreeGrafter"/>
</dbReference>
<organism evidence="6 7">
    <name type="scientific">Vibrio comitans NBRC 102076</name>
    <dbReference type="NCBI Taxonomy" id="1219078"/>
    <lineage>
        <taxon>Bacteria</taxon>
        <taxon>Pseudomonadati</taxon>
        <taxon>Pseudomonadota</taxon>
        <taxon>Gammaproteobacteria</taxon>
        <taxon>Vibrionales</taxon>
        <taxon>Vibrionaceae</taxon>
        <taxon>Vibrio</taxon>
    </lineage>
</organism>
<dbReference type="GO" id="GO:0003700">
    <property type="term" value="F:DNA-binding transcription factor activity"/>
    <property type="evidence" value="ECO:0007669"/>
    <property type="project" value="InterPro"/>
</dbReference>
<dbReference type="InterPro" id="IPR000847">
    <property type="entry name" value="LysR_HTH_N"/>
</dbReference>
<evidence type="ECO:0000256" key="4">
    <source>
        <dbReference type="ARBA" id="ARBA00023163"/>
    </source>
</evidence>
<dbReference type="SUPFAM" id="SSF46785">
    <property type="entry name" value="Winged helix' DNA-binding domain"/>
    <property type="match status" value="1"/>
</dbReference>
<dbReference type="PANTHER" id="PTHR30126">
    <property type="entry name" value="HTH-TYPE TRANSCRIPTIONAL REGULATOR"/>
    <property type="match status" value="1"/>
</dbReference>
<dbReference type="SUPFAM" id="SSF53850">
    <property type="entry name" value="Periplasmic binding protein-like II"/>
    <property type="match status" value="1"/>
</dbReference>
<reference evidence="6 7" key="1">
    <citation type="submission" date="2019-06" db="EMBL/GenBank/DDBJ databases">
        <title>Whole genome shotgun sequence of Vibrio comitans NBRC 102076.</title>
        <authorList>
            <person name="Hosoyama A."/>
            <person name="Uohara A."/>
            <person name="Ohji S."/>
            <person name="Ichikawa N."/>
        </authorList>
    </citation>
    <scope>NUCLEOTIDE SEQUENCE [LARGE SCALE GENOMIC DNA]</scope>
    <source>
        <strain evidence="6 7">NBRC 102076</strain>
    </source>
</reference>
<evidence type="ECO:0000313" key="7">
    <source>
        <dbReference type="Proteomes" id="UP000318242"/>
    </source>
</evidence>
<evidence type="ECO:0000256" key="2">
    <source>
        <dbReference type="ARBA" id="ARBA00023015"/>
    </source>
</evidence>